<accession>A0A8X8B9I7</accession>
<organism evidence="1 2">
    <name type="scientific">Brassica carinata</name>
    <name type="common">Ethiopian mustard</name>
    <name type="synonym">Abyssinian cabbage</name>
    <dbReference type="NCBI Taxonomy" id="52824"/>
    <lineage>
        <taxon>Eukaryota</taxon>
        <taxon>Viridiplantae</taxon>
        <taxon>Streptophyta</taxon>
        <taxon>Embryophyta</taxon>
        <taxon>Tracheophyta</taxon>
        <taxon>Spermatophyta</taxon>
        <taxon>Magnoliopsida</taxon>
        <taxon>eudicotyledons</taxon>
        <taxon>Gunneridae</taxon>
        <taxon>Pentapetalae</taxon>
        <taxon>rosids</taxon>
        <taxon>malvids</taxon>
        <taxon>Brassicales</taxon>
        <taxon>Brassicaceae</taxon>
        <taxon>Brassiceae</taxon>
        <taxon>Brassica</taxon>
    </lineage>
</organism>
<evidence type="ECO:0000313" key="1">
    <source>
        <dbReference type="EMBL" id="KAG2329979.1"/>
    </source>
</evidence>
<dbReference type="EMBL" id="JAAMPC010000001">
    <property type="protein sequence ID" value="KAG2329979.1"/>
    <property type="molecule type" value="Genomic_DNA"/>
</dbReference>
<dbReference type="Proteomes" id="UP000886595">
    <property type="component" value="Unassembled WGS sequence"/>
</dbReference>
<proteinExistence type="predicted"/>
<reference evidence="1 2" key="1">
    <citation type="submission" date="2020-02" db="EMBL/GenBank/DDBJ databases">
        <authorList>
            <person name="Ma Q."/>
            <person name="Huang Y."/>
            <person name="Song X."/>
            <person name="Pei D."/>
        </authorList>
    </citation>
    <scope>NUCLEOTIDE SEQUENCE [LARGE SCALE GENOMIC DNA]</scope>
    <source>
        <strain evidence="1">Sxm20200214</strain>
        <tissue evidence="1">Leaf</tissue>
    </source>
</reference>
<sequence length="110" mass="12719">MWLREGDMNSEVFQNLAKESKKSNPQLMDDSWNICGGEEGLVAIATNYFRSIFETSKPEEMDKALGNISTTITDSMNQELTFPDTEWEIRCSPVERPVFFSEKERSRQRS</sequence>
<gene>
    <name evidence="1" type="ORF">Bca52824_001159</name>
</gene>
<evidence type="ECO:0000313" key="2">
    <source>
        <dbReference type="Proteomes" id="UP000886595"/>
    </source>
</evidence>
<keyword evidence="2" id="KW-1185">Reference proteome</keyword>
<dbReference type="AlphaFoldDB" id="A0A8X8B9I7"/>
<comment type="caution">
    <text evidence="1">The sequence shown here is derived from an EMBL/GenBank/DDBJ whole genome shotgun (WGS) entry which is preliminary data.</text>
</comment>
<protein>
    <submittedName>
        <fullName evidence="1">Uncharacterized protein</fullName>
    </submittedName>
</protein>
<name>A0A8X8B9I7_BRACI</name>